<accession>A0ABU4S9C5</accession>
<dbReference type="EMBL" id="VCDN01000031">
    <property type="protein sequence ID" value="MDX7987409.1"/>
    <property type="molecule type" value="Genomic_DNA"/>
</dbReference>
<gene>
    <name evidence="2" type="ORF">FE392_08710</name>
</gene>
<dbReference type="Proteomes" id="UP001271890">
    <property type="component" value="Unassembled WGS sequence"/>
</dbReference>
<keyword evidence="3" id="KW-1185">Reference proteome</keyword>
<evidence type="ECO:0000256" key="1">
    <source>
        <dbReference type="SAM" id="Phobius"/>
    </source>
</evidence>
<keyword evidence="1" id="KW-1133">Transmembrane helix</keyword>
<dbReference type="RefSeq" id="WP_319929846.1">
    <property type="nucleotide sequence ID" value="NZ_VCDN01000031.1"/>
</dbReference>
<protein>
    <submittedName>
        <fullName evidence="2">Uncharacterized protein</fullName>
    </submittedName>
</protein>
<reference evidence="3" key="1">
    <citation type="journal article" date="2024" name="Toxins">
        <title>Genome Sequence Analysis of Native Xenorhabdus Strains Isolated from Entomopathogenic Nematodes in Argentina.</title>
        <authorList>
            <person name="Palma L."/>
            <person name="Frizzo L."/>
            <person name="Kaiser S."/>
            <person name="Berry C."/>
            <person name="Caballero P."/>
            <person name="Bode H.B."/>
            <person name="Del Valle E.E."/>
        </authorList>
    </citation>
    <scope>NUCLEOTIDE SEQUENCE [LARGE SCALE GENOMIC DNA]</scope>
    <source>
        <strain evidence="3">12</strain>
    </source>
</reference>
<proteinExistence type="predicted"/>
<keyword evidence="1" id="KW-0812">Transmembrane</keyword>
<keyword evidence="1" id="KW-0472">Membrane</keyword>
<name>A0ABU4S9C5_9GAMM</name>
<feature type="transmembrane region" description="Helical" evidence="1">
    <location>
        <begin position="61"/>
        <end position="82"/>
    </location>
</feature>
<evidence type="ECO:0000313" key="2">
    <source>
        <dbReference type="EMBL" id="MDX7987409.1"/>
    </source>
</evidence>
<organism evidence="2 3">
    <name type="scientific">Xenorhabdus santafensis</name>
    <dbReference type="NCBI Taxonomy" id="2582833"/>
    <lineage>
        <taxon>Bacteria</taxon>
        <taxon>Pseudomonadati</taxon>
        <taxon>Pseudomonadota</taxon>
        <taxon>Gammaproteobacteria</taxon>
        <taxon>Enterobacterales</taxon>
        <taxon>Morganellaceae</taxon>
        <taxon>Xenorhabdus</taxon>
    </lineage>
</organism>
<comment type="caution">
    <text evidence="2">The sequence shown here is derived from an EMBL/GenBank/DDBJ whole genome shotgun (WGS) entry which is preliminary data.</text>
</comment>
<evidence type="ECO:0000313" key="3">
    <source>
        <dbReference type="Proteomes" id="UP001271890"/>
    </source>
</evidence>
<sequence>MIFFKRRKIKLTDVKSENLSTLCDPLLHKDLGVLDGSGVKNALFLSSINDTECQLEYNFNYIIRAILLSWLLGFTLAFGNFINDFMRTWEANEEIFLKLAKYAKEDFGEYFYLNENIPEHQKKYGYIAHDDSISFFKYLHIRYSKDGFYGEKNARKDLILDGSFFLFFFNDECHFNLFFI</sequence>